<evidence type="ECO:0000313" key="5">
    <source>
        <dbReference type="Proteomes" id="UP000451682"/>
    </source>
</evidence>
<evidence type="ECO:0000313" key="2">
    <source>
        <dbReference type="EMBL" id="KMR56242.1"/>
    </source>
</evidence>
<dbReference type="EMBL" id="LALQ01000056">
    <property type="protein sequence ID" value="KMR56242.1"/>
    <property type="molecule type" value="Genomic_DNA"/>
</dbReference>
<accession>A0A4P7P478</accession>
<dbReference type="Proteomes" id="UP000451682">
    <property type="component" value="Unassembled WGS sequence"/>
</dbReference>
<comment type="caution">
    <text evidence="1">The sequence shown here is derived from an EMBL/GenBank/DDBJ whole genome shotgun (WGS) entry which is preliminary data.</text>
</comment>
<organism evidence="1">
    <name type="scientific">Staphylococcus aureus</name>
    <dbReference type="NCBI Taxonomy" id="1280"/>
    <lineage>
        <taxon>Bacteria</taxon>
        <taxon>Bacillati</taxon>
        <taxon>Bacillota</taxon>
        <taxon>Bacilli</taxon>
        <taxon>Bacillales</taxon>
        <taxon>Staphylococcaceae</taxon>
        <taxon>Staphylococcus</taxon>
    </lineage>
</organism>
<proteinExistence type="predicted"/>
<dbReference type="Proteomes" id="UP000052129">
    <property type="component" value="Unassembled WGS sequence"/>
</dbReference>
<protein>
    <submittedName>
        <fullName evidence="1">Uncharacterized protein</fullName>
    </submittedName>
</protein>
<accession>A0A269LME1</accession>
<reference evidence="4 5" key="4">
    <citation type="submission" date="2018-06" db="EMBL/GenBank/DDBJ databases">
        <title>Whole genome sequencing to identify and define MRSA outbreaks.</title>
        <authorList>
            <person name="Sullivan M.J."/>
            <person name="Altman D.R."/>
            <person name="Chacko K."/>
            <person name="Ciferri B."/>
            <person name="Webster E."/>
            <person name="Deikus G."/>
            <person name="Lewis M."/>
            <person name="Khan Z."/>
            <person name="Beckford C."/>
            <person name="Rendo A."/>
            <person name="Samaroo F."/>
            <person name="Sebra R."/>
            <person name="Karam-Howlin R."/>
            <person name="Southwick K."/>
            <person name="Adams E."/>
            <person name="Ying L."/>
            <person name="Kornblum J."/>
            <person name="Factor S."/>
            <person name="Danesh Yazdi M."/>
            <person name="Dingle T."/>
            <person name="Hamula C."/>
            <person name="Bashir A."/>
            <person name="Schadt E."/>
            <person name="Kasarskis A."/>
            <person name="Patel G."/>
            <person name="Wallach F."/>
            <person name="Gibbs K."/>
            <person name="Van Bakel H."/>
        </authorList>
    </citation>
    <scope>NUCLEOTIDE SEQUENCE [LARGE SCALE GENOMIC DNA]</scope>
    <source>
        <strain evidence="5">pt013</strain>
        <strain evidence="4">Pt013</strain>
    </source>
</reference>
<evidence type="ECO:0000313" key="1">
    <source>
        <dbReference type="EMBL" id="KMR37355.1"/>
    </source>
</evidence>
<reference evidence="1" key="1">
    <citation type="journal article" date="2015" name="J. Infect. Dis.">
        <title>Parallel Epidemics of Community-Associated Methicillin-Resistant Staphylococcus aureus USA300 Infection in North and South America.</title>
        <authorList>
            <person name="Planet P.J."/>
            <person name="Diaz L."/>
            <person name="Kolokotronis S.O."/>
            <person name="Narechania A."/>
            <person name="Reyes J."/>
            <person name="Xing G."/>
            <person name="Rincon S."/>
            <person name="Smith H."/>
            <person name="Panesso D."/>
            <person name="Ryan C."/>
            <person name="Smith D.P."/>
            <person name="Guzman M."/>
            <person name="Zurita J."/>
            <person name="Sebra R."/>
            <person name="Deikus G."/>
            <person name="Nolan R.L."/>
            <person name="Tenover F.C."/>
            <person name="Weinstock G.M."/>
            <person name="Robinson D.A."/>
            <person name="Arias C.A."/>
        </authorList>
    </citation>
    <scope>NUCLEOTIDE SEQUENCE</scope>
    <source>
        <strain evidence="1">CA15</strain>
        <strain evidence="2">M121</strain>
    </source>
</reference>
<gene>
    <name evidence="3" type="ORF">ACR79_05130</name>
    <name evidence="4" type="ORF">DQU50_06800</name>
    <name evidence="2" type="ORF">EP54_12030</name>
    <name evidence="1" type="ORF">EQ90_04075</name>
</gene>
<reference evidence="3" key="3">
    <citation type="journal article" date="2016" name="J. Infect. Dis.">
        <title>Comparative Genomics of Community-Associated Methicillin-Resistant Staphylococcus aureus Shows the Emergence of Clone ST8-USA300 in Geneva, Switzerland.</title>
        <authorList>
            <person name="Von Dach E."/>
            <person name="Diene S.M."/>
            <person name="Fankhauser C."/>
            <person name="Schrenzel J."/>
            <person name="Harbarth S."/>
            <person name="Francois P."/>
        </authorList>
    </citation>
    <scope>NUCLEOTIDE SEQUENCE</scope>
    <source>
        <strain evidence="3">MRSA_S26</strain>
    </source>
</reference>
<dbReference type="EMBL" id="QNXF01000003">
    <property type="protein sequence ID" value="TXL39245.1"/>
    <property type="molecule type" value="Genomic_DNA"/>
</dbReference>
<sequence length="37" mass="4238">MLGPRQLAHYCKLTYHQLLCWGPAIIEKFVIGVFSFG</sequence>
<name>A0A269LME1_STAAU</name>
<evidence type="ECO:0000313" key="4">
    <source>
        <dbReference type="EMBL" id="TXL39245.1"/>
    </source>
</evidence>
<reference evidence="3" key="2">
    <citation type="submission" date="2015-06" db="EMBL/GenBank/DDBJ databases">
        <authorList>
            <person name="Diene S.M."/>
            <person name="Von Dach E."/>
            <person name="Fankhauser C."/>
            <person name="Schrenzel J."/>
            <person name="Harbarth S."/>
            <person name="Francois P."/>
        </authorList>
    </citation>
    <scope>NUCLEOTIDE SEQUENCE</scope>
    <source>
        <strain evidence="3">MRSA_S26</strain>
    </source>
</reference>
<dbReference type="EMBL" id="LFVP01000002">
    <property type="protein sequence ID" value="KSA81108.1"/>
    <property type="molecule type" value="Genomic_DNA"/>
</dbReference>
<dbReference type="EMBL" id="LALJ01000006">
    <property type="protein sequence ID" value="KMR37355.1"/>
    <property type="molecule type" value="Genomic_DNA"/>
</dbReference>
<evidence type="ECO:0000313" key="3">
    <source>
        <dbReference type="EMBL" id="KSA81108.1"/>
    </source>
</evidence>
<dbReference type="AlphaFoldDB" id="A0A269LME1"/>